<dbReference type="Proteomes" id="UP000464054">
    <property type="component" value="Chromosome"/>
</dbReference>
<organism evidence="2 3">
    <name type="scientific">Pectobacterium parvum</name>
    <dbReference type="NCBI Taxonomy" id="2778550"/>
    <lineage>
        <taxon>Bacteria</taxon>
        <taxon>Pseudomonadati</taxon>
        <taxon>Pseudomonadota</taxon>
        <taxon>Gammaproteobacteria</taxon>
        <taxon>Enterobacterales</taxon>
        <taxon>Pectobacteriaceae</taxon>
        <taxon>Pectobacterium</taxon>
    </lineage>
</organism>
<dbReference type="InterPro" id="IPR021087">
    <property type="entry name" value="Uncharacterised_PixA/AidA"/>
</dbReference>
<evidence type="ECO:0000313" key="4">
    <source>
        <dbReference type="Proteomes" id="UP001617714"/>
    </source>
</evidence>
<accession>A0AAP9ILV9</accession>
<dbReference type="Pfam" id="PF12306">
    <property type="entry name" value="PixA"/>
    <property type="match status" value="1"/>
</dbReference>
<proteinExistence type="predicted"/>
<reference evidence="1 4" key="3">
    <citation type="submission" date="2024-10" db="EMBL/GenBank/DDBJ databases">
        <authorList>
            <person name="Lu C.-H."/>
        </authorList>
    </citation>
    <scope>NUCLEOTIDE SEQUENCE [LARGE SCALE GENOMIC DNA]</scope>
    <source>
        <strain evidence="1 4">22QBSP01-2</strain>
    </source>
</reference>
<dbReference type="AlphaFoldDB" id="A0AAP9ILV9"/>
<sequence length="179" mass="19863">MITILDSSHKIINIITIFDTDAICSDSTIKPSTDIEKPTLISNNFAYMVTTSSLVIAGSGTGNLSVKANIDDIIRWSAMSESSNSDSSVLIHQISKKSGVDAFKVPDFNKRKRSAMEPGATKPIPPSFVEQQHWYMQSTVQMKGKEEYYIQFALYNRPTSGDQVLYSYFQMATSVNVIS</sequence>
<dbReference type="RefSeq" id="WP_161546955.1">
    <property type="nucleotide sequence ID" value="NZ_CP046377.1"/>
</dbReference>
<protein>
    <submittedName>
        <fullName evidence="1">AidA/PixA family protein</fullName>
    </submittedName>
</protein>
<reference evidence="2" key="2">
    <citation type="journal article" date="2022" name="Plant Pathol J">
        <title>Comparative Genomic Analysis of Pathogenic Factors of Pectobacterium Species Isolated in South Korea Using Whole-Genome Sequencing.</title>
        <authorList>
            <person name="Jee S."/>
            <person name="Kang I.J."/>
            <person name="Bak G."/>
            <person name="Kang S."/>
            <person name="Lee J."/>
            <person name="Heu S."/>
            <person name="Hwang I."/>
        </authorList>
    </citation>
    <scope>NUCLEOTIDE SEQUENCE</scope>
    <source>
        <strain evidence="2">PZ1</strain>
    </source>
</reference>
<evidence type="ECO:0000313" key="1">
    <source>
        <dbReference type="EMBL" id="MFJ5320078.1"/>
    </source>
</evidence>
<evidence type="ECO:0000313" key="3">
    <source>
        <dbReference type="Proteomes" id="UP000464054"/>
    </source>
</evidence>
<keyword evidence="4" id="KW-1185">Reference proteome</keyword>
<dbReference type="EMBL" id="JBIXKD010000002">
    <property type="protein sequence ID" value="MFJ5320078.1"/>
    <property type="molecule type" value="Genomic_DNA"/>
</dbReference>
<name>A0AAP9ILV9_9GAMM</name>
<dbReference type="Proteomes" id="UP001617714">
    <property type="component" value="Unassembled WGS sequence"/>
</dbReference>
<dbReference type="EMBL" id="CP046377">
    <property type="protein sequence ID" value="QHQ25643.1"/>
    <property type="molecule type" value="Genomic_DNA"/>
</dbReference>
<dbReference type="InterPro" id="IPR038712">
    <property type="entry name" value="PixA-like_sf"/>
</dbReference>
<reference evidence="3" key="1">
    <citation type="submission" date="2019-11" db="EMBL/GenBank/DDBJ databases">
        <authorList>
            <person name="Jee S."/>
        </authorList>
    </citation>
    <scope>NUCLEOTIDE SEQUENCE [LARGE SCALE GENOMIC DNA]</scope>
    <source>
        <strain evidence="3">PZ1</strain>
    </source>
</reference>
<gene>
    <name evidence="1" type="ORF">ACIPSN_01550</name>
    <name evidence="2" type="ORF">GMX10_17550</name>
</gene>
<dbReference type="Gene3D" id="2.60.40.3910">
    <property type="entry name" value="Inclusion body protein"/>
    <property type="match status" value="1"/>
</dbReference>
<evidence type="ECO:0000313" key="2">
    <source>
        <dbReference type="EMBL" id="QHQ25643.1"/>
    </source>
</evidence>